<organism evidence="2 3">
    <name type="scientific">Chelatococcus asaccharovorans</name>
    <dbReference type="NCBI Taxonomy" id="28210"/>
    <lineage>
        <taxon>Bacteria</taxon>
        <taxon>Pseudomonadati</taxon>
        <taxon>Pseudomonadota</taxon>
        <taxon>Alphaproteobacteria</taxon>
        <taxon>Hyphomicrobiales</taxon>
        <taxon>Chelatococcaceae</taxon>
        <taxon>Chelatococcus</taxon>
    </lineage>
</organism>
<keyword evidence="3" id="KW-1185">Reference proteome</keyword>
<proteinExistence type="predicted"/>
<feature type="transmembrane region" description="Helical" evidence="1">
    <location>
        <begin position="21"/>
        <end position="41"/>
    </location>
</feature>
<accession>A0A2V3TY01</accession>
<dbReference type="AlphaFoldDB" id="A0A2V3TY01"/>
<comment type="caution">
    <text evidence="2">The sequence shown here is derived from an EMBL/GenBank/DDBJ whole genome shotgun (WGS) entry which is preliminary data.</text>
</comment>
<evidence type="ECO:0000256" key="1">
    <source>
        <dbReference type="SAM" id="Phobius"/>
    </source>
</evidence>
<reference evidence="2 3" key="1">
    <citation type="submission" date="2018-05" db="EMBL/GenBank/DDBJ databases">
        <title>Genomic Encyclopedia of Type Strains, Phase IV (KMG-IV): sequencing the most valuable type-strain genomes for metagenomic binning, comparative biology and taxonomic classification.</title>
        <authorList>
            <person name="Goeker M."/>
        </authorList>
    </citation>
    <scope>NUCLEOTIDE SEQUENCE [LARGE SCALE GENOMIC DNA]</scope>
    <source>
        <strain evidence="2 3">DSM 6462</strain>
    </source>
</reference>
<keyword evidence="1" id="KW-0472">Membrane</keyword>
<evidence type="ECO:0000313" key="3">
    <source>
        <dbReference type="Proteomes" id="UP000248021"/>
    </source>
</evidence>
<sequence>MNLTFGTRSMSASRPNVKFENSTRIINFLVVLLFPTFALVADTNGMQMLETNH</sequence>
<keyword evidence="1" id="KW-1133">Transmembrane helix</keyword>
<gene>
    <name evidence="2" type="ORF">C7450_11394</name>
</gene>
<evidence type="ECO:0000313" key="2">
    <source>
        <dbReference type="EMBL" id="PXW53606.1"/>
    </source>
</evidence>
<protein>
    <submittedName>
        <fullName evidence="2">Uncharacterized protein</fullName>
    </submittedName>
</protein>
<name>A0A2V3TY01_9HYPH</name>
<keyword evidence="1" id="KW-0812">Transmembrane</keyword>
<dbReference type="Proteomes" id="UP000248021">
    <property type="component" value="Unassembled WGS sequence"/>
</dbReference>
<dbReference type="EMBL" id="QJJK01000013">
    <property type="protein sequence ID" value="PXW53606.1"/>
    <property type="molecule type" value="Genomic_DNA"/>
</dbReference>